<feature type="region of interest" description="Disordered" evidence="1">
    <location>
        <begin position="232"/>
        <end position="258"/>
    </location>
</feature>
<comment type="caution">
    <text evidence="3">The sequence shown here is derived from an EMBL/GenBank/DDBJ whole genome shotgun (WGS) entry which is preliminary data.</text>
</comment>
<evidence type="ECO:0000313" key="4">
    <source>
        <dbReference type="Proteomes" id="UP000190037"/>
    </source>
</evidence>
<feature type="compositionally biased region" description="Polar residues" evidence="1">
    <location>
        <begin position="232"/>
        <end position="244"/>
    </location>
</feature>
<dbReference type="EMBL" id="MWQN01000001">
    <property type="protein sequence ID" value="OPC80079.1"/>
    <property type="molecule type" value="Genomic_DNA"/>
</dbReference>
<dbReference type="STRING" id="159449.B4N89_03155"/>
<organism evidence="3 4">
    <name type="scientific">Embleya scabrispora</name>
    <dbReference type="NCBI Taxonomy" id="159449"/>
    <lineage>
        <taxon>Bacteria</taxon>
        <taxon>Bacillati</taxon>
        <taxon>Actinomycetota</taxon>
        <taxon>Actinomycetes</taxon>
        <taxon>Kitasatosporales</taxon>
        <taxon>Streptomycetaceae</taxon>
        <taxon>Embleya</taxon>
    </lineage>
</organism>
<evidence type="ECO:0000256" key="2">
    <source>
        <dbReference type="SAM" id="SignalP"/>
    </source>
</evidence>
<evidence type="ECO:0000313" key="3">
    <source>
        <dbReference type="EMBL" id="OPC80079.1"/>
    </source>
</evidence>
<evidence type="ECO:0008006" key="5">
    <source>
        <dbReference type="Google" id="ProtNLM"/>
    </source>
</evidence>
<gene>
    <name evidence="3" type="ORF">B4N89_03155</name>
</gene>
<dbReference type="SUPFAM" id="SSF69318">
    <property type="entry name" value="Integrin alpha N-terminal domain"/>
    <property type="match status" value="1"/>
</dbReference>
<keyword evidence="4" id="KW-1185">Reference proteome</keyword>
<sequence>MGGIATAVLAGGLLTVPASPASAAGGPTNLRMNPVPVDGSTGDCGYVGALGPVGSLGLFATVGEADGPLIGAHFELHEVGNGDPTTFDSGWVSESYGTHEAQAYIPATLLTDGKTYAWSVRSGRADAPDPTWATGCTFTYDRTAAAPPTITSTDFPIDGGGKYAGQAGVFLFATTPDAVAVEYSLNGTIPVGGAARAIYDPTSGTWRTPPLTVAQWGTNHLFAQTVDRAGNRSQQTTYSFHTPSDPNPPAPKPGDVTHDGRIDVLVADATGALKGYSSATTPGSGGVVVSTVYNGPIETPAGKRTWTGALITHRGGQSGDDLYAYADGTLYFYSNTPGATPAKGYFASQDSSVVFRPDTCIESGSALGACTTYGTDWDRTKQVVAAGDVDGVPTGQVGESSDDVFTVEDDGNGNQQLWLLTGTVSSGSFDRAIAIGPATRQNQDIMVPGDVTGDGLPELWIRDRTNGNVYQYASVRKADGTADLDAYTATPTLIGTGFDTTTYPKVSTDGDFDADGHADLWARTPNGNVHTFPGGNTPDPATGNTFGPAQLIAGN</sequence>
<feature type="signal peptide" evidence="2">
    <location>
        <begin position="1"/>
        <end position="23"/>
    </location>
</feature>
<accession>A0A1T3NTB8</accession>
<reference evidence="3 4" key="1">
    <citation type="submission" date="2017-03" db="EMBL/GenBank/DDBJ databases">
        <title>Draft genome sequence of Streptomyces scabrisporus NF3, endophyte isolated from Amphipterygium adstringens.</title>
        <authorList>
            <person name="Vazquez M."/>
            <person name="Ceapa C.D."/>
            <person name="Rodriguez Luna D."/>
            <person name="Sanchez Esquivel S."/>
        </authorList>
    </citation>
    <scope>NUCLEOTIDE SEQUENCE [LARGE SCALE GENOMIC DNA]</scope>
    <source>
        <strain evidence="3 4">NF3</strain>
    </source>
</reference>
<evidence type="ECO:0000256" key="1">
    <source>
        <dbReference type="SAM" id="MobiDB-lite"/>
    </source>
</evidence>
<dbReference type="AlphaFoldDB" id="A0A1T3NTB8"/>
<proteinExistence type="predicted"/>
<protein>
    <recommendedName>
        <fullName evidence="5">VCBS repeat-containing protein</fullName>
    </recommendedName>
</protein>
<feature type="chain" id="PRO_5012888217" description="VCBS repeat-containing protein" evidence="2">
    <location>
        <begin position="24"/>
        <end position="555"/>
    </location>
</feature>
<dbReference type="Proteomes" id="UP000190037">
    <property type="component" value="Unassembled WGS sequence"/>
</dbReference>
<keyword evidence="2" id="KW-0732">Signal</keyword>
<dbReference type="InterPro" id="IPR028994">
    <property type="entry name" value="Integrin_alpha_N"/>
</dbReference>
<name>A0A1T3NTB8_9ACTN</name>